<feature type="transmembrane region" description="Helical" evidence="6">
    <location>
        <begin position="256"/>
        <end position="281"/>
    </location>
</feature>
<proteinExistence type="inferred from homology"/>
<dbReference type="AlphaFoldDB" id="A0A6J8EL87"/>
<evidence type="ECO:0000256" key="5">
    <source>
        <dbReference type="ARBA" id="ARBA00023136"/>
    </source>
</evidence>
<name>A0A6J8EL87_MYTCO</name>
<feature type="transmembrane region" description="Helical" evidence="6">
    <location>
        <begin position="38"/>
        <end position="57"/>
    </location>
</feature>
<evidence type="ECO:0000256" key="1">
    <source>
        <dbReference type="ARBA" id="ARBA00004141"/>
    </source>
</evidence>
<accession>A0A6J8EL87</accession>
<dbReference type="Pfam" id="PF04819">
    <property type="entry name" value="DUF716"/>
    <property type="match status" value="1"/>
</dbReference>
<evidence type="ECO:0000256" key="4">
    <source>
        <dbReference type="ARBA" id="ARBA00022989"/>
    </source>
</evidence>
<keyword evidence="4 6" id="KW-1133">Transmembrane helix</keyword>
<evidence type="ECO:0000313" key="8">
    <source>
        <dbReference type="Proteomes" id="UP000507470"/>
    </source>
</evidence>
<comment type="similarity">
    <text evidence="2">Belongs to the TMEM45 family.</text>
</comment>
<dbReference type="InterPro" id="IPR006904">
    <property type="entry name" value="DUF716"/>
</dbReference>
<dbReference type="Proteomes" id="UP000507470">
    <property type="component" value="Unassembled WGS sequence"/>
</dbReference>
<evidence type="ECO:0000256" key="2">
    <source>
        <dbReference type="ARBA" id="ARBA00006948"/>
    </source>
</evidence>
<evidence type="ECO:0000256" key="3">
    <source>
        <dbReference type="ARBA" id="ARBA00022692"/>
    </source>
</evidence>
<feature type="transmembrane region" description="Helical" evidence="6">
    <location>
        <begin position="182"/>
        <end position="203"/>
    </location>
</feature>
<dbReference type="InterPro" id="IPR042127">
    <property type="entry name" value="TMEM45"/>
</dbReference>
<comment type="subcellular location">
    <subcellularLocation>
        <location evidence="1">Membrane</location>
        <topology evidence="1">Multi-pass membrane protein</topology>
    </subcellularLocation>
</comment>
<feature type="transmembrane region" description="Helical" evidence="6">
    <location>
        <begin position="158"/>
        <end position="176"/>
    </location>
</feature>
<sequence>MTRVESRTIRYKAWIFNYVGESKGNENFPNSSKIMGNFGGHALPGSFFIVFSLWWTIQMFNRYYASLRKNTKFTSTPTYPCTCLCGRFKDFPIESIGKILLVVVGLSLEIYTGYNFSVHKFTTPGNAQHATMFFFFGMSGAIDFLVYLKAPIPKDLDYVIVLIALSVEALLFHFHLHGRNELNVQLHTLLIYTIVFNLIGVILEMKYRHNVLAALSRAFFFLVQGTWFWQIGFILYNPNPYAEKWKPDDHVELTFVTMYFTWHCGINFLIMLAIGSCVAFYQKRFHTNREDDISMKRLIHTGTNGQTLISMGDSEDSDIEYQKPVVR</sequence>
<feature type="transmembrane region" description="Helical" evidence="6">
    <location>
        <begin position="215"/>
        <end position="236"/>
    </location>
</feature>
<keyword evidence="8" id="KW-1185">Reference proteome</keyword>
<dbReference type="OrthoDB" id="551896at2759"/>
<keyword evidence="3 6" id="KW-0812">Transmembrane</keyword>
<evidence type="ECO:0008006" key="9">
    <source>
        <dbReference type="Google" id="ProtNLM"/>
    </source>
</evidence>
<keyword evidence="5 6" id="KW-0472">Membrane</keyword>
<dbReference type="GO" id="GO:0016020">
    <property type="term" value="C:membrane"/>
    <property type="evidence" value="ECO:0007669"/>
    <property type="project" value="UniProtKB-SubCell"/>
</dbReference>
<dbReference type="PANTHER" id="PTHR16007:SF15">
    <property type="entry name" value="TRANSMEMBRANE PROTEIN 45B"/>
    <property type="match status" value="1"/>
</dbReference>
<dbReference type="PANTHER" id="PTHR16007">
    <property type="entry name" value="EPIDIDYMAL MEMBRANE PROTEIN E9-RELATED"/>
    <property type="match status" value="1"/>
</dbReference>
<gene>
    <name evidence="7" type="ORF">MCOR_53483</name>
</gene>
<dbReference type="EMBL" id="CACVKT020009348">
    <property type="protein sequence ID" value="CAC5421349.1"/>
    <property type="molecule type" value="Genomic_DNA"/>
</dbReference>
<evidence type="ECO:0000256" key="6">
    <source>
        <dbReference type="SAM" id="Phobius"/>
    </source>
</evidence>
<feature type="transmembrane region" description="Helical" evidence="6">
    <location>
        <begin position="126"/>
        <end position="146"/>
    </location>
</feature>
<reference evidence="7 8" key="1">
    <citation type="submission" date="2020-06" db="EMBL/GenBank/DDBJ databases">
        <authorList>
            <person name="Li R."/>
            <person name="Bekaert M."/>
        </authorList>
    </citation>
    <scope>NUCLEOTIDE SEQUENCE [LARGE SCALE GENOMIC DNA]</scope>
    <source>
        <strain evidence="8">wild</strain>
    </source>
</reference>
<evidence type="ECO:0000313" key="7">
    <source>
        <dbReference type="EMBL" id="CAC5421349.1"/>
    </source>
</evidence>
<protein>
    <recommendedName>
        <fullName evidence="9">Transmembrane protein 45B</fullName>
    </recommendedName>
</protein>
<organism evidence="7 8">
    <name type="scientific">Mytilus coruscus</name>
    <name type="common">Sea mussel</name>
    <dbReference type="NCBI Taxonomy" id="42192"/>
    <lineage>
        <taxon>Eukaryota</taxon>
        <taxon>Metazoa</taxon>
        <taxon>Spiralia</taxon>
        <taxon>Lophotrochozoa</taxon>
        <taxon>Mollusca</taxon>
        <taxon>Bivalvia</taxon>
        <taxon>Autobranchia</taxon>
        <taxon>Pteriomorphia</taxon>
        <taxon>Mytilida</taxon>
        <taxon>Mytiloidea</taxon>
        <taxon>Mytilidae</taxon>
        <taxon>Mytilinae</taxon>
        <taxon>Mytilus</taxon>
    </lineage>
</organism>